<feature type="compositionally biased region" description="Basic and acidic residues" evidence="2">
    <location>
        <begin position="1860"/>
        <end position="1877"/>
    </location>
</feature>
<feature type="compositionally biased region" description="Gly residues" evidence="2">
    <location>
        <begin position="2027"/>
        <end position="2040"/>
    </location>
</feature>
<dbReference type="PANTHER" id="PTHR18937">
    <property type="entry name" value="STRUCTURAL MAINTENANCE OF CHROMOSOMES SMC FAMILY MEMBER"/>
    <property type="match status" value="1"/>
</dbReference>
<feature type="region of interest" description="Disordered" evidence="2">
    <location>
        <begin position="2027"/>
        <end position="2065"/>
    </location>
</feature>
<sequence>MKEQSATWAVGKMEQKAQVEAAAREVSAAQAEAQTLRQQAATLTANEARGRVQLEAMGLELSEAQTQAQTMKEKAAELTASRAEQQSQLEAMVKEVAEVKVQAETLRGQAGALNAVKAEREAQLEATALQLSEAQAQVLGLKEHAAAKVAAEHNADTLQGRLDECAQQLSEAKAQARAMREQAEAATQAKAMLGADVTRLEHELAELRAQAEAMMEETAAITVTRASCTLQLETTMLDLTEARSQAEVMREKATELSEAKAEMQVLMVEAQRSLAEVEARAKAAVQEKEHLEARLVDQAARSGAQIEELALQRDAANDQVQTMVERVVELTEQEVAQGTHLDALTFELAEARAEAKALREHPGPGKMPAPGPATTGEALPDGAAACREMRRGESAGGDAAEGEAPLGGTPADAEGGRWEGNEGRSSAEAAAAQELRTKLRNAELEREVAEDLASQQSTEMVRLEGLQSQTRDELQRVQKAAAEETEELRQQGLELVRQEAALRSELSMQAEELERVRQALHVQEAAQGEAVHQERQISAQWAEEAEAATRKVAAYASKLNLLEAEMTMRQEAHEQQQARAHGPLDQARAHGPLDRGREDAGLAMGGASDTKGSARSSSGSAWDEQGLAMPPSLSEHRDASGGEWVPAAVGVTEEAEQAQQWEREVAAAREREEQTKMRLLRALEEQAVQRQESEASLHEQLQSVTAELMHVQAGHAQAVAQWSSTLSTLVPHTQVNQPPSSPATSAPGTPRGGASASGVQPATPQSVVKLRAHKSAVLTPSAPAHPGVSSYRTDLREAEKEQQQAEEMAVGAAAAMVQAVQEEAERSAQWYQQQFKLMTEAASDARRTQRELLQQVQVLAAEREHLLGERDALKAEQEERLARLVACEAELAGTSAELQAVGERAADMERDVLGTKDVGEHLFAGLERAMQQLDPLLREHPPVAAHTLKQQLERMSPPRETQPHEGGGEGIAWSRDGAAAGSNRGGWPLQSKIAAELYVDRWARAVRETLDVEAKLRSIAQRETEATQERDDEWGHALQDARDEIELGLQQLQEERQAGEQLRAQVAAARGEAEVAREEVEAAQRQEAGVREQFQEAQAGMEARAREVEGAQLELARQIEQQKAALEQQEGASRSELQAQEEHAQTLREQLQQELAQARHVTAEVLREEQSRSTRVVEELQAQATAASRQLGAMEVHVKQLELELSAAQQQVAERDQVEAEARGALQAEIGRMEEERESLVGRERERVVQEREMGASLASSRQMVSMMEMKLEVSHEEKALLEKQVKGLEALRGDLERSEGVCASLQAEYTALDVERRRAETEQERLQRALEETERETLALRSKAQEHQVTEECLEEATSTCAQLQDELAEAREENMFLATRVEERHTLEAELSRASAESKELHAELEAAHQEAVHLQERLDEEHIVARRLEQAEANCAALEQEVAAQTVLLQRGEAAEMEAGSVQASLQVQLTVAMAEVAEARQGHEDLHRRAVHSEAEAAHASEDLKLQMTAQLAEVEGRLSTQAAELAGQVAELKVAELREDALRAQLEVTGQNLRQQVQRGVEEEEQAREAMRVLELQVQEGRVTTDELQRQWDNARECLAEMQVKLGEAHVTIEDFRQMETEVTQQLGVKVRQLESQAQTQVDELEARVAALQHTGTETQRERAKTEIALGELAAAWEREAKMLRDAEVQLKVQVQEERSRAERAQVEAHRAHAAEAVLVGRIETQEKVRLVLGQAEELSASASHMETNPLLAPSTAATPALGSGQHAREAPMAAARVEVAEVPTAYHQSPRTQQEQDAAISRLQGHPTGPRGRSAAQETYDGAEENAAGRAMPSRPRGGEAPPGVRRAHSTGSRRSEDEDFPSRVEARDGEAGAVAYVNGRHWEEANPDPNRQMRDQLAAQLRSVEEGKQELKALRNAAEQAEALALEAEAEASVNLPDTSRRLPPSAPPVHKRGGAPRAASASRAEARTVEAPGRPSGQRRAGNVDDWLKAGFAAGSATIDSWRSEAELGGAGWGALGPSGGLRAGSDQGGDLGLDPDLEPGSAPPHWRPEAYRGPGAEGGRAVARIREAEPIQESRTAQRLGERLAGAWTFEAEHHGLGSSAVRPFHARPASRGDYASSGGAERQGGYGGWDEGRENLDPMMSYTQRSALSTANATAAALDLLAKEGGRGGDSMRIDAQGADEWKAEKFQQVLEMTTSHMAVASKRDRVRNKGVLTHKLWYPKSGVRCFVGRLAAWSRICSQIVSWLAAASFMITVSSCCCDTPAW</sequence>
<feature type="region of interest" description="Disordered" evidence="2">
    <location>
        <begin position="2117"/>
        <end position="2142"/>
    </location>
</feature>
<keyword evidence="4" id="KW-1185">Reference proteome</keyword>
<feature type="region of interest" description="Disordered" evidence="2">
    <location>
        <begin position="1237"/>
        <end position="1261"/>
    </location>
</feature>
<feature type="region of interest" description="Disordered" evidence="2">
    <location>
        <begin position="355"/>
        <end position="432"/>
    </location>
</feature>
<feature type="region of interest" description="Disordered" evidence="2">
    <location>
        <begin position="1938"/>
        <end position="1991"/>
    </location>
</feature>
<reference evidence="3 4" key="1">
    <citation type="journal article" date="2015" name="Genome Biol. Evol.">
        <title>Comparative Genomics of a Bacterivorous Green Alga Reveals Evolutionary Causalities and Consequences of Phago-Mixotrophic Mode of Nutrition.</title>
        <authorList>
            <person name="Burns J.A."/>
            <person name="Paasch A."/>
            <person name="Narechania A."/>
            <person name="Kim E."/>
        </authorList>
    </citation>
    <scope>NUCLEOTIDE SEQUENCE [LARGE SCALE GENOMIC DNA]</scope>
    <source>
        <strain evidence="3 4">PLY_AMNH</strain>
    </source>
</reference>
<gene>
    <name evidence="3" type="ORF">CYMTET_51234</name>
</gene>
<feature type="compositionally biased region" description="Low complexity" evidence="2">
    <location>
        <begin position="396"/>
        <end position="408"/>
    </location>
</feature>
<feature type="coiled-coil region" evidence="1">
    <location>
        <begin position="788"/>
        <end position="815"/>
    </location>
</feature>
<feature type="compositionally biased region" description="Basic and acidic residues" evidence="2">
    <location>
        <begin position="1237"/>
        <end position="1254"/>
    </location>
</feature>
<evidence type="ECO:0000313" key="4">
    <source>
        <dbReference type="Proteomes" id="UP001190700"/>
    </source>
</evidence>
<name>A0AAE0BMR4_9CHLO</name>
<feature type="coiled-coil region" evidence="1">
    <location>
        <begin position="1901"/>
        <end position="1938"/>
    </location>
</feature>
<accession>A0AAE0BMR4</accession>
<protein>
    <submittedName>
        <fullName evidence="3">Uncharacterized protein</fullName>
    </submittedName>
</protein>
<proteinExistence type="predicted"/>
<organism evidence="3 4">
    <name type="scientific">Cymbomonas tetramitiformis</name>
    <dbReference type="NCBI Taxonomy" id="36881"/>
    <lineage>
        <taxon>Eukaryota</taxon>
        <taxon>Viridiplantae</taxon>
        <taxon>Chlorophyta</taxon>
        <taxon>Pyramimonadophyceae</taxon>
        <taxon>Pyramimonadales</taxon>
        <taxon>Pyramimonadaceae</taxon>
        <taxon>Cymbomonas</taxon>
    </lineage>
</organism>
<dbReference type="EMBL" id="LGRX02034109">
    <property type="protein sequence ID" value="KAK3238788.1"/>
    <property type="molecule type" value="Genomic_DNA"/>
</dbReference>
<feature type="region of interest" description="Disordered" evidence="2">
    <location>
        <begin position="1809"/>
        <end position="1877"/>
    </location>
</feature>
<comment type="caution">
    <text evidence="3">The sequence shown here is derived from an EMBL/GenBank/DDBJ whole genome shotgun (WGS) entry which is preliminary data.</text>
</comment>
<evidence type="ECO:0000256" key="1">
    <source>
        <dbReference type="SAM" id="Coils"/>
    </source>
</evidence>
<feature type="region of interest" description="Disordered" evidence="2">
    <location>
        <begin position="1761"/>
        <end position="1780"/>
    </location>
</feature>
<feature type="region of interest" description="Disordered" evidence="2">
    <location>
        <begin position="953"/>
        <end position="984"/>
    </location>
</feature>
<feature type="compositionally biased region" description="Basic and acidic residues" evidence="2">
    <location>
        <begin position="587"/>
        <end position="600"/>
    </location>
</feature>
<feature type="coiled-coil region" evidence="1">
    <location>
        <begin position="1272"/>
        <end position="1451"/>
    </location>
</feature>
<feature type="coiled-coil region" evidence="1">
    <location>
        <begin position="432"/>
        <end position="565"/>
    </location>
</feature>
<feature type="region of interest" description="Disordered" evidence="2">
    <location>
        <begin position="570"/>
        <end position="641"/>
    </location>
</feature>
<feature type="region of interest" description="Disordered" evidence="2">
    <location>
        <begin position="731"/>
        <end position="764"/>
    </location>
</feature>
<feature type="coiled-coil region" evidence="1">
    <location>
        <begin position="651"/>
        <end position="678"/>
    </location>
</feature>
<feature type="compositionally biased region" description="Polar residues" evidence="2">
    <location>
        <begin position="610"/>
        <end position="620"/>
    </location>
</feature>
<feature type="coiled-coil region" evidence="1">
    <location>
        <begin position="1640"/>
        <end position="1667"/>
    </location>
</feature>
<dbReference type="Proteomes" id="UP001190700">
    <property type="component" value="Unassembled WGS sequence"/>
</dbReference>
<keyword evidence="1" id="KW-0175">Coiled coil</keyword>
<evidence type="ECO:0000256" key="2">
    <source>
        <dbReference type="SAM" id="MobiDB-lite"/>
    </source>
</evidence>
<evidence type="ECO:0000313" key="3">
    <source>
        <dbReference type="EMBL" id="KAK3238788.1"/>
    </source>
</evidence>
<feature type="region of interest" description="Disordered" evidence="2">
    <location>
        <begin position="1124"/>
        <end position="1148"/>
    </location>
</feature>